<dbReference type="SUPFAM" id="SSF55729">
    <property type="entry name" value="Acyl-CoA N-acyltransferases (Nat)"/>
    <property type="match status" value="1"/>
</dbReference>
<accession>A0A1X2IH52</accession>
<evidence type="ECO:0000259" key="1">
    <source>
        <dbReference type="PROSITE" id="PS51186"/>
    </source>
</evidence>
<proteinExistence type="predicted"/>
<evidence type="ECO:0000313" key="3">
    <source>
        <dbReference type="Proteomes" id="UP000193560"/>
    </source>
</evidence>
<dbReference type="PANTHER" id="PTHR42791:SF1">
    <property type="entry name" value="N-ACETYLTRANSFERASE DOMAIN-CONTAINING PROTEIN"/>
    <property type="match status" value="1"/>
</dbReference>
<gene>
    <name evidence="2" type="ORF">BCR42DRAFT_352117</name>
</gene>
<reference evidence="2 3" key="1">
    <citation type="submission" date="2016-07" db="EMBL/GenBank/DDBJ databases">
        <title>Pervasive Adenine N6-methylation of Active Genes in Fungi.</title>
        <authorList>
            <consortium name="DOE Joint Genome Institute"/>
            <person name="Mondo S.J."/>
            <person name="Dannebaum R.O."/>
            <person name="Kuo R.C."/>
            <person name="Labutti K."/>
            <person name="Haridas S."/>
            <person name="Kuo A."/>
            <person name="Salamov A."/>
            <person name="Ahrendt S.R."/>
            <person name="Lipzen A."/>
            <person name="Sullivan W."/>
            <person name="Andreopoulos W.B."/>
            <person name="Clum A."/>
            <person name="Lindquist E."/>
            <person name="Daum C."/>
            <person name="Ramamoorthy G.K."/>
            <person name="Gryganskyi A."/>
            <person name="Culley D."/>
            <person name="Magnuson J.K."/>
            <person name="James T.Y."/>
            <person name="O'Malley M.A."/>
            <person name="Stajich J.E."/>
            <person name="Spatafora J.W."/>
            <person name="Visel A."/>
            <person name="Grigoriev I.V."/>
        </authorList>
    </citation>
    <scope>NUCLEOTIDE SEQUENCE [LARGE SCALE GENOMIC DNA]</scope>
    <source>
        <strain evidence="2 3">NRRL 1336</strain>
    </source>
</reference>
<dbReference type="Gene3D" id="3.40.630.30">
    <property type="match status" value="1"/>
</dbReference>
<dbReference type="InterPro" id="IPR052523">
    <property type="entry name" value="Trichothecene_AcTrans"/>
</dbReference>
<dbReference type="InterPro" id="IPR000182">
    <property type="entry name" value="GNAT_dom"/>
</dbReference>
<dbReference type="InterPro" id="IPR016181">
    <property type="entry name" value="Acyl_CoA_acyltransferase"/>
</dbReference>
<dbReference type="AlphaFoldDB" id="A0A1X2IH52"/>
<keyword evidence="3" id="KW-1185">Reference proteome</keyword>
<dbReference type="PANTHER" id="PTHR42791">
    <property type="entry name" value="GNAT FAMILY ACETYLTRANSFERASE"/>
    <property type="match status" value="1"/>
</dbReference>
<evidence type="ECO:0000313" key="2">
    <source>
        <dbReference type="EMBL" id="ORZ16468.1"/>
    </source>
</evidence>
<sequence>MSLSVAPPPIAQTKRVSRKLTVCAETKEINVRPVVKGAINEAAHTLTDCYANNAVLDWCSRGASPDDFLFTFFKSLINSATLSSRDFAVQVEGCKGVMIWTNQPQGFSLPSAAKLARIIGWAAALRSLMQYQPWRDKWRRKVMAGYGDYITIAYLGVLQHEHRKGYGSALLKYVLDKADTAHYPIFIEVTEPSAIPFFEHHGFVIKGKGLVCNHSELPVALMVREPVPTTDTPAPLRLKPGRRDSDNTV</sequence>
<feature type="domain" description="N-acetyltransferase" evidence="1">
    <location>
        <begin position="146"/>
        <end position="224"/>
    </location>
</feature>
<dbReference type="PROSITE" id="PS51186">
    <property type="entry name" value="GNAT"/>
    <property type="match status" value="1"/>
</dbReference>
<name>A0A1X2IH52_9FUNG</name>
<dbReference type="GO" id="GO:0016747">
    <property type="term" value="F:acyltransferase activity, transferring groups other than amino-acyl groups"/>
    <property type="evidence" value="ECO:0007669"/>
    <property type="project" value="InterPro"/>
</dbReference>
<dbReference type="OrthoDB" id="61113at2759"/>
<dbReference type="STRING" id="90262.A0A1X2IH52"/>
<dbReference type="EMBL" id="MCGE01000011">
    <property type="protein sequence ID" value="ORZ16468.1"/>
    <property type="molecule type" value="Genomic_DNA"/>
</dbReference>
<protein>
    <recommendedName>
        <fullName evidence="1">N-acetyltransferase domain-containing protein</fullName>
    </recommendedName>
</protein>
<dbReference type="Proteomes" id="UP000193560">
    <property type="component" value="Unassembled WGS sequence"/>
</dbReference>
<organism evidence="2 3">
    <name type="scientific">Absidia repens</name>
    <dbReference type="NCBI Taxonomy" id="90262"/>
    <lineage>
        <taxon>Eukaryota</taxon>
        <taxon>Fungi</taxon>
        <taxon>Fungi incertae sedis</taxon>
        <taxon>Mucoromycota</taxon>
        <taxon>Mucoromycotina</taxon>
        <taxon>Mucoromycetes</taxon>
        <taxon>Mucorales</taxon>
        <taxon>Cunninghamellaceae</taxon>
        <taxon>Absidia</taxon>
    </lineage>
</organism>
<comment type="caution">
    <text evidence="2">The sequence shown here is derived from an EMBL/GenBank/DDBJ whole genome shotgun (WGS) entry which is preliminary data.</text>
</comment>
<dbReference type="Pfam" id="PF00583">
    <property type="entry name" value="Acetyltransf_1"/>
    <property type="match status" value="1"/>
</dbReference>
<dbReference type="CDD" id="cd04301">
    <property type="entry name" value="NAT_SF"/>
    <property type="match status" value="1"/>
</dbReference>